<evidence type="ECO:0000259" key="2">
    <source>
        <dbReference type="Pfam" id="PF14240"/>
    </source>
</evidence>
<organism evidence="3 4">
    <name type="scientific">Acanthopleuribacter pedis</name>
    <dbReference type="NCBI Taxonomy" id="442870"/>
    <lineage>
        <taxon>Bacteria</taxon>
        <taxon>Pseudomonadati</taxon>
        <taxon>Acidobacteriota</taxon>
        <taxon>Holophagae</taxon>
        <taxon>Acanthopleuribacterales</taxon>
        <taxon>Acanthopleuribacteraceae</taxon>
        <taxon>Acanthopleuribacter</taxon>
    </lineage>
</organism>
<feature type="chain" id="PRO_5035215530" evidence="1">
    <location>
        <begin position="25"/>
        <end position="471"/>
    </location>
</feature>
<dbReference type="Proteomes" id="UP000664417">
    <property type="component" value="Unassembled WGS sequence"/>
</dbReference>
<protein>
    <submittedName>
        <fullName evidence="3">YHYH protein</fullName>
    </submittedName>
</protein>
<feature type="signal peptide" evidence="1">
    <location>
        <begin position="1"/>
        <end position="24"/>
    </location>
</feature>
<feature type="domain" description="YHYH" evidence="2">
    <location>
        <begin position="428"/>
        <end position="464"/>
    </location>
</feature>
<sequence length="471" mass="49982">MSRLIIPAGLALLALLSFGQSVVAGVAGDCDFVFPWITHNDRFSADLVFNNLGAEATSVQLIAVRADGNSEQAEIFIESLEQQVYAADALFPSLGSGSGYSVYATTARTSDHIEAAFVVTGRDSCSQSSPAQANVVKPSAAANLLLFKYMPQLNGGTAAPVIVNTGDQTATVTVHGYQYNGKVGTNNILIGANQPYAATIQSLFPGTREDLYLVVQSDQPVVGLSFAFNELGEPAMADAVPLTVLPDGGNDDGDNNGLTGWDAILAKFTDNVQAFVDGNTVVIRTDGVPNHGSPYFGAGDSRYLQPHSGMHVNPNRIGEQNLEFEVPTNPAVAATGSETRLGPIGVALNGVPFFNQYAGRTAAGWEALDNEILSFDIYNGHPAGNDMYHYHFEPVFLTEGDKAALIGVMMDGFPVYGPQDPDGSLPNNLDECNGHTHATAEFPEGIYHYHATTEFPYLNGCFRGESGTVSQ</sequence>
<accession>A0A8J7QER2</accession>
<dbReference type="Pfam" id="PF14240">
    <property type="entry name" value="YHYH"/>
    <property type="match status" value="2"/>
</dbReference>
<comment type="caution">
    <text evidence="3">The sequence shown here is derived from an EMBL/GenBank/DDBJ whole genome shotgun (WGS) entry which is preliminary data.</text>
</comment>
<feature type="domain" description="YHYH" evidence="2">
    <location>
        <begin position="323"/>
        <end position="419"/>
    </location>
</feature>
<gene>
    <name evidence="3" type="ORF">J3U88_29390</name>
</gene>
<dbReference type="PANTHER" id="PTHR30289">
    <property type="entry name" value="UNCHARACTERIZED PROTEIN YBCL-RELATED"/>
    <property type="match status" value="1"/>
</dbReference>
<dbReference type="AlphaFoldDB" id="A0A8J7QER2"/>
<evidence type="ECO:0000313" key="4">
    <source>
        <dbReference type="Proteomes" id="UP000664417"/>
    </source>
</evidence>
<dbReference type="EMBL" id="JAFREP010000040">
    <property type="protein sequence ID" value="MBO1322624.1"/>
    <property type="molecule type" value="Genomic_DNA"/>
</dbReference>
<evidence type="ECO:0000256" key="1">
    <source>
        <dbReference type="SAM" id="SignalP"/>
    </source>
</evidence>
<dbReference type="RefSeq" id="WP_207862597.1">
    <property type="nucleotide sequence ID" value="NZ_JAFREP010000040.1"/>
</dbReference>
<dbReference type="PANTHER" id="PTHR30289:SF8">
    <property type="entry name" value="YHYH DOMAIN-CONTAINING PROTEIN"/>
    <property type="match status" value="1"/>
</dbReference>
<dbReference type="InterPro" id="IPR025924">
    <property type="entry name" value="YHYH_dom"/>
</dbReference>
<name>A0A8J7QER2_9BACT</name>
<proteinExistence type="predicted"/>
<reference evidence="3" key="1">
    <citation type="submission" date="2021-03" db="EMBL/GenBank/DDBJ databases">
        <authorList>
            <person name="Wang G."/>
        </authorList>
    </citation>
    <scope>NUCLEOTIDE SEQUENCE</scope>
    <source>
        <strain evidence="3">KCTC 12899</strain>
    </source>
</reference>
<evidence type="ECO:0000313" key="3">
    <source>
        <dbReference type="EMBL" id="MBO1322624.1"/>
    </source>
</evidence>
<keyword evidence="4" id="KW-1185">Reference proteome</keyword>
<keyword evidence="1" id="KW-0732">Signal</keyword>